<dbReference type="InterPro" id="IPR048413">
    <property type="entry name" value="Htt_C-HEAT_rpt"/>
</dbReference>
<reference evidence="4" key="1">
    <citation type="submission" date="2025-08" db="UniProtKB">
        <authorList>
            <consortium name="Ensembl"/>
        </authorList>
    </citation>
    <scope>IDENTIFICATION</scope>
</reference>
<dbReference type="PANTHER" id="PTHR10170">
    <property type="entry name" value="HUNTINGTON DISEASE PROTEIN"/>
    <property type="match status" value="1"/>
</dbReference>
<feature type="compositionally biased region" description="Acidic residues" evidence="3">
    <location>
        <begin position="2004"/>
        <end position="2014"/>
    </location>
</feature>
<evidence type="ECO:0000256" key="3">
    <source>
        <dbReference type="SAM" id="MobiDB-lite"/>
    </source>
</evidence>
<comment type="function">
    <text evidence="1">May play a role in microtubule-mediated transport or vesicle function.</text>
</comment>
<dbReference type="Ensembl" id="ENSCCRT00010054938.1">
    <property type="protein sequence ID" value="ENSCCRP00010050108.1"/>
    <property type="gene ID" value="ENSCCRG00010017773.1"/>
</dbReference>
<feature type="region of interest" description="Disordered" evidence="3">
    <location>
        <begin position="1"/>
        <end position="68"/>
    </location>
</feature>
<evidence type="ECO:0000256" key="2">
    <source>
        <dbReference type="ARBA" id="ARBA00007153"/>
    </source>
</evidence>
<dbReference type="GO" id="GO:0005634">
    <property type="term" value="C:nucleus"/>
    <property type="evidence" value="ECO:0007669"/>
    <property type="project" value="InterPro"/>
</dbReference>
<feature type="region of interest" description="Disordered" evidence="3">
    <location>
        <begin position="2003"/>
        <end position="2027"/>
    </location>
</feature>
<dbReference type="PRINTS" id="PR00375">
    <property type="entry name" value="HUNTINGTIN"/>
</dbReference>
<protein>
    <submittedName>
        <fullName evidence="4">Huntingtin</fullName>
    </submittedName>
</protein>
<keyword evidence="5" id="KW-1185">Reference proteome</keyword>
<dbReference type="InterPro" id="IPR048412">
    <property type="entry name" value="Htt_bridge"/>
</dbReference>
<dbReference type="InterPro" id="IPR028426">
    <property type="entry name" value="Huntingtin_fam"/>
</dbReference>
<dbReference type="InterPro" id="IPR011989">
    <property type="entry name" value="ARM-like"/>
</dbReference>
<dbReference type="InterPro" id="IPR000091">
    <property type="entry name" value="Huntingtin"/>
</dbReference>
<dbReference type="InterPro" id="IPR016024">
    <property type="entry name" value="ARM-type_fold"/>
</dbReference>
<evidence type="ECO:0000313" key="4">
    <source>
        <dbReference type="Ensembl" id="ENSCCRP00010050108.1"/>
    </source>
</evidence>
<accession>A0A8C1QLX2</accession>
<dbReference type="PANTHER" id="PTHR10170:SF10">
    <property type="entry name" value="HUNTINGTIN"/>
    <property type="match status" value="1"/>
</dbReference>
<dbReference type="Gene3D" id="1.25.10.10">
    <property type="entry name" value="Leucine-rich Repeat Variant"/>
    <property type="match status" value="1"/>
</dbReference>
<name>A0A8C1QLX2_CYPCA</name>
<dbReference type="InterPro" id="IPR024613">
    <property type="entry name" value="Huntingtin_N_HEAT_rpt-2"/>
</dbReference>
<feature type="region of interest" description="Disordered" evidence="3">
    <location>
        <begin position="574"/>
        <end position="616"/>
    </location>
</feature>
<evidence type="ECO:0000313" key="5">
    <source>
        <dbReference type="Proteomes" id="UP000694427"/>
    </source>
</evidence>
<dbReference type="GO" id="GO:0005737">
    <property type="term" value="C:cytoplasm"/>
    <property type="evidence" value="ECO:0007669"/>
    <property type="project" value="InterPro"/>
</dbReference>
<dbReference type="Pfam" id="PF12372">
    <property type="entry name" value="Htt_N-HEAT"/>
    <property type="match status" value="1"/>
</dbReference>
<evidence type="ECO:0000256" key="1">
    <source>
        <dbReference type="ARBA" id="ARBA00002907"/>
    </source>
</evidence>
<organism evidence="4 5">
    <name type="scientific">Cyprinus carpio</name>
    <name type="common">Common carp</name>
    <dbReference type="NCBI Taxonomy" id="7962"/>
    <lineage>
        <taxon>Eukaryota</taxon>
        <taxon>Metazoa</taxon>
        <taxon>Chordata</taxon>
        <taxon>Craniata</taxon>
        <taxon>Vertebrata</taxon>
        <taxon>Euteleostomi</taxon>
        <taxon>Actinopterygii</taxon>
        <taxon>Neopterygii</taxon>
        <taxon>Teleostei</taxon>
        <taxon>Ostariophysi</taxon>
        <taxon>Cypriniformes</taxon>
        <taxon>Cyprinidae</taxon>
        <taxon>Cyprininae</taxon>
        <taxon>Cyprinus</taxon>
    </lineage>
</organism>
<sequence length="2512" mass="279680">SQSMLSSPPSDSSQTTTEGPDSAVTPSDCAELVLDGSDSQYSGMQIGTLQDEEEEGAGPPPDKPPDFLLLSALSKPHLLEGKGHNRQSSDSSVDRFIPKEEVLEAAELDNKPSRIKGDIGHYTDPKEEPLVHCVRLLAASFLLTGQRNGLVPDNEVRVSVKALAVSCVGAAATLLPESFFNKLYLQPLEVQEPDEQQYISDLLQYIEHGDPQIRGATAILCGALIQAIQLKTRLFSHSLFFVFLGNSVTLENFVPLLQRSLKDESSVTCKMACAAVRHCIMALCSGSLSELGLQLLIDLLTLKDCSYWLVRTELLETLAEIDFRLQDRVLNDVVLYLLGDEDPHISSLTDHLLTAQTDPVVAIARDQSSVYLQLLMHETQPPSQFTVSTITRTYRGYNLGQSAPDVTVENNLSRVIAAVSHALTSSTSRATTFGCCEALWLLSNTFPVCTWSTGWHCGFPGGSEDMRRSLTVGVASMVLSLISSAWFPLDLSAHQSALLLAGNLLAAVAPKCMKSPWAGEEESNSAPSKVEEPWPALNDRSLVVMVEQLFSHLLKILNICAHVLDDTPPGPAVKATLPSLGNTPSLSPIRRKGKEKEMTEPSTTPMSPKKGGEANTATPAVNKSTNLGSFYHLPPYLKLYDALRATHANYKVTLDLHNTNEKFGSFLRSALDVLSQLLEMATLHDIGKCVEEILGYLKSCFSREPTMATVCVQQLLKALFGTNLASQYEGASSHPCRSQGKALRLGSTSVRPGLYHYCFMAPYTHFTQALADASLRNMVQAEQEQDASGWFDVMQKVSNQLRSSITNVTRHRGDKNAIHNHIRLFEPLVIKALKQYTTSTSVALQRQVLDLLTQLVQLRVNYCLLDSDQVFIGFVLKQFEYIEVGQFRDSEEIVPNIFFFLVLLSYERYHSKQIISIPKIIQLCDGIMASDRKAVTHAIPALQPIVHDLFVLRGSNKADAGKELDTQKEVVVSMLLRLIQHHQVLEMFILVLQQCHKENEDKWKRLSRQIADIILPMIGKQQMHLDSHEALGVLNTLFETVAPSSLRPVDMLLKSMFITPSTLASVGTVQLWVSGILAILRVLISQSTEDIILSRIQELSLSPYLLSCPTIRRLCDDDPSPPEAPPTTMEDTNGESQHVPPEETFARFLLQLVGVLLDDIATKQVKVDMSEQQHTFYCQQLGTLLMCLIHIFKSGMFRRITAAGSRLLKAEGGEGGNFYALEGLNSLVLQLITTHPSLVLLWCQVLLIINYTNYTWWSEVHQTPRRHSLSSTKLLSPHSSGEEERPEGKLAMCNREIVRRGALILFCDYVCQNLHDSEHLTWLTVNHVSDLISLSHEPPVQDLISAVHRNSAASGLFIQAIQSRCDNLSTPVMLKKTLQCLEGIHLSQSGALLMLYVDKLLSTPFRVLARMVDTLACRRVEMLLAETLQNSIAQLPLEELDRIQQYLQTSGLAQRHQRFYSLLDRFRATIAEDTTSPAAPITSHPLDGDPPPAPENVEPNKEWYVALVKSQCCLRGEGALYETTELLTKLPQSDLNDFNLCLLASCLSVGVQRVCKDHETVIFDTAQQVAFERLAGVIELLPSPHQPLLPSTQMCADYWQKLNQTVLSLCGVLSQYLLSLSKLPSSLHIPKDKETLITTFSTLVVVWRLLQDQLPLSVDMQISLSCLCLALQQPAVWTHFASHTYLTHTCSIVHFAVGPGDQLLRPERKTEQSEDQLDSADKQLEWRCCEIMAELVEGLQSVLALGHHRNKNIPAFLTPILRNVIISLARLPVVNSYTRIPSLVWKLGWSPRPSGEFGTALPEIPVEFLQEKDVFREFLYRINTLGWSSRTQFEETWATLLGVLVTQPITMDQEEETQQEDLERTQINVLAVQAITSLVLSAMTLPTAGNPAVSCPEQQPRNKILKALDTRFGRKLSVIRGMVEREIQAMVSKRDNIATHFPYHAWDPVPSLSSSTAGTLISHEKLLLQINTEREMGNMDYKLGQVSIHSVWLGNNITPLREEEWGEDEEDEADAPAPASPQLSPINSRKHRAGVDIHSCSQFLLELYSQWILPGSPSSRKTPVVLLSEVVRSLLAVSDLFTERNQFDMMFSTLTELQKVHPPEDEILNQYLVPAICKAAAVLGMDKAIAEPVCRLLESTLRSTHLPSRIGALHGVLYVLECDLLDDTARQLIPTVSEYLLSNLRAIAQCVNLHNQQHVLVMCAVAFYMMENYPLDVGSEFNAGIIQLCCMMLSASEEATPSIIYHCILRGLERLLLSEQLSRVDAETLVKLSVERVNMPSPHRAMAALGLMLTCMYTGKEKGSPGRPADADPTAPDSESVIVAMERVSVLFDRIRKGFPSEARVVARILPQFLDDFFPLQDVMNKVIGEFLSNQQPYPQFMATVVYKVFQTLHATGQSSMVRDWVLLSLSNFTQRTPVAMAMWSLSCFFVSASTSQWISALLPHVISRMGKSDTVDISLFCLVAMDFYRHQIDEELDRRAFQSVFEMVASPGSPYYQLLCCLQSIHHDTSL</sequence>
<feature type="compositionally biased region" description="Low complexity" evidence="3">
    <location>
        <begin position="1"/>
        <end position="14"/>
    </location>
</feature>
<dbReference type="SUPFAM" id="SSF48371">
    <property type="entry name" value="ARM repeat"/>
    <property type="match status" value="2"/>
</dbReference>
<reference evidence="4" key="2">
    <citation type="submission" date="2025-09" db="UniProtKB">
        <authorList>
            <consortium name="Ensembl"/>
        </authorList>
    </citation>
    <scope>IDENTIFICATION</scope>
</reference>
<proteinExistence type="inferred from homology"/>
<dbReference type="Proteomes" id="UP000694427">
    <property type="component" value="Unplaced"/>
</dbReference>
<dbReference type="Pfam" id="PF20925">
    <property type="entry name" value="Htt_bridge"/>
    <property type="match status" value="1"/>
</dbReference>
<feature type="region of interest" description="Disordered" evidence="3">
    <location>
        <begin position="1116"/>
        <end position="1138"/>
    </location>
</feature>
<dbReference type="Pfam" id="PF20927">
    <property type="entry name" value="Htt_C-HEAT"/>
    <property type="match status" value="1"/>
</dbReference>
<comment type="similarity">
    <text evidence="2">Belongs to the huntingtin family.</text>
</comment>
<feature type="compositionally biased region" description="Polar residues" evidence="3">
    <location>
        <begin position="37"/>
        <end position="48"/>
    </location>
</feature>